<feature type="transmembrane region" description="Helical" evidence="4">
    <location>
        <begin position="184"/>
        <end position="206"/>
    </location>
</feature>
<evidence type="ECO:0000313" key="7">
    <source>
        <dbReference type="Proteomes" id="UP000242515"/>
    </source>
</evidence>
<feature type="transmembrane region" description="Helical" evidence="4">
    <location>
        <begin position="48"/>
        <end position="65"/>
    </location>
</feature>
<dbReference type="InterPro" id="IPR000326">
    <property type="entry name" value="PAP2/HPO"/>
</dbReference>
<name>A0A1H9FZX0_9GAMM</name>
<dbReference type="EMBL" id="FOGC01000003">
    <property type="protein sequence ID" value="SEQ43359.1"/>
    <property type="molecule type" value="Genomic_DNA"/>
</dbReference>
<comment type="catalytic activity">
    <reaction evidence="3">
        <text>di-trans,octa-cis-undecaprenyl diphosphate + H2O = di-trans,octa-cis-undecaprenyl phosphate + phosphate + H(+)</text>
        <dbReference type="Rhea" id="RHEA:28094"/>
        <dbReference type="ChEBI" id="CHEBI:15377"/>
        <dbReference type="ChEBI" id="CHEBI:15378"/>
        <dbReference type="ChEBI" id="CHEBI:43474"/>
        <dbReference type="ChEBI" id="CHEBI:58405"/>
        <dbReference type="ChEBI" id="CHEBI:60392"/>
        <dbReference type="EC" id="3.6.1.27"/>
    </reaction>
</comment>
<evidence type="ECO:0000313" key="6">
    <source>
        <dbReference type="EMBL" id="SEQ43359.1"/>
    </source>
</evidence>
<dbReference type="CDD" id="cd01610">
    <property type="entry name" value="PAP2_like"/>
    <property type="match status" value="1"/>
</dbReference>
<keyword evidence="4" id="KW-1133">Transmembrane helix</keyword>
<proteinExistence type="predicted"/>
<dbReference type="Gene3D" id="1.20.144.10">
    <property type="entry name" value="Phosphatidic acid phosphatase type 2/haloperoxidase"/>
    <property type="match status" value="1"/>
</dbReference>
<feature type="transmembrane region" description="Helical" evidence="4">
    <location>
        <begin position="157"/>
        <end position="177"/>
    </location>
</feature>
<dbReference type="InterPro" id="IPR036938">
    <property type="entry name" value="PAP2/HPO_sf"/>
</dbReference>
<dbReference type="GO" id="GO:0005886">
    <property type="term" value="C:plasma membrane"/>
    <property type="evidence" value="ECO:0007669"/>
    <property type="project" value="TreeGrafter"/>
</dbReference>
<dbReference type="PANTHER" id="PTHR14969:SF54">
    <property type="entry name" value="PHOSPHATIDYLGLYCEROPHOSPHATASE B"/>
    <property type="match status" value="1"/>
</dbReference>
<dbReference type="PANTHER" id="PTHR14969">
    <property type="entry name" value="SPHINGOSINE-1-PHOSPHATE PHOSPHOHYDROLASE"/>
    <property type="match status" value="1"/>
</dbReference>
<dbReference type="Pfam" id="PF01569">
    <property type="entry name" value="PAP2"/>
    <property type="match status" value="1"/>
</dbReference>
<evidence type="ECO:0000256" key="3">
    <source>
        <dbReference type="ARBA" id="ARBA00047594"/>
    </source>
</evidence>
<evidence type="ECO:0000259" key="5">
    <source>
        <dbReference type="SMART" id="SM00014"/>
    </source>
</evidence>
<reference evidence="7" key="1">
    <citation type="submission" date="2016-10" db="EMBL/GenBank/DDBJ databases">
        <authorList>
            <person name="Varghese N."/>
            <person name="Submissions S."/>
        </authorList>
    </citation>
    <scope>NUCLEOTIDE SEQUENCE [LARGE SCALE GENOMIC DNA]</scope>
    <source>
        <strain evidence="7">8N4</strain>
    </source>
</reference>
<dbReference type="Proteomes" id="UP000242515">
    <property type="component" value="Unassembled WGS sequence"/>
</dbReference>
<accession>A0A1H9FZX0</accession>
<dbReference type="GO" id="GO:0050380">
    <property type="term" value="F:undecaprenyl-diphosphatase activity"/>
    <property type="evidence" value="ECO:0007669"/>
    <property type="project" value="UniProtKB-EC"/>
</dbReference>
<feature type="transmembrane region" description="Helical" evidence="4">
    <location>
        <begin position="77"/>
        <end position="96"/>
    </location>
</feature>
<dbReference type="STRING" id="988801.SAMN05216522_10316"/>
<dbReference type="EC" id="3.6.1.27" evidence="1"/>
<feature type="domain" description="Phosphatidic acid phosphatase type 2/haloperoxidase" evidence="5">
    <location>
        <begin position="77"/>
        <end position="227"/>
    </location>
</feature>
<keyword evidence="4" id="KW-0812">Transmembrane</keyword>
<dbReference type="AlphaFoldDB" id="A0A1H9FZX0"/>
<keyword evidence="7" id="KW-1185">Reference proteome</keyword>
<dbReference type="SMART" id="SM00014">
    <property type="entry name" value="acidPPc"/>
    <property type="match status" value="1"/>
</dbReference>
<evidence type="ECO:0000256" key="1">
    <source>
        <dbReference type="ARBA" id="ARBA00012374"/>
    </source>
</evidence>
<feature type="transmembrane region" description="Helical" evidence="4">
    <location>
        <begin position="212"/>
        <end position="233"/>
    </location>
</feature>
<keyword evidence="4" id="KW-0472">Membrane</keyword>
<sequence>MIKQLKQLTVGAILLLLPALLALAYGWHWKGEYNTVTDYPFYLFTQTVTRPWGILTSLILALVLYRHTTSSLRNVGALLLLIVVVVWGGQGIKSLLKPYFAEPRPYVVALMEAMHQTPDDFYQHPKSERQQLVRQAETFWPTLPNWQQRHWQHETGYSFPSGHSFFVASWLLLFYSLLSFRKSWPVLIIVTLWAWAVMWSRMLLGMHWPRDLIASVVIAWGFTFIVLVVHNVLSQRRS</sequence>
<protein>
    <recommendedName>
        <fullName evidence="1">undecaprenyl-diphosphate phosphatase</fullName>
        <ecNumber evidence="1">3.6.1.27</ecNumber>
    </recommendedName>
    <alternativeName>
        <fullName evidence="2">Undecaprenyl pyrophosphate phosphatase</fullName>
    </alternativeName>
</protein>
<evidence type="ECO:0000256" key="4">
    <source>
        <dbReference type="SAM" id="Phobius"/>
    </source>
</evidence>
<gene>
    <name evidence="6" type="ORF">SAMN05216522_10316</name>
</gene>
<organism evidence="6 7">
    <name type="scientific">Rosenbergiella nectarea</name>
    <dbReference type="NCBI Taxonomy" id="988801"/>
    <lineage>
        <taxon>Bacteria</taxon>
        <taxon>Pseudomonadati</taxon>
        <taxon>Pseudomonadota</taxon>
        <taxon>Gammaproteobacteria</taxon>
        <taxon>Enterobacterales</taxon>
        <taxon>Erwiniaceae</taxon>
        <taxon>Rosenbergiella</taxon>
    </lineage>
</organism>
<evidence type="ECO:0000256" key="2">
    <source>
        <dbReference type="ARBA" id="ARBA00032707"/>
    </source>
</evidence>
<dbReference type="SUPFAM" id="SSF48317">
    <property type="entry name" value="Acid phosphatase/Vanadium-dependent haloperoxidase"/>
    <property type="match status" value="1"/>
</dbReference>
<dbReference type="RefSeq" id="WP_177173085.1">
    <property type="nucleotide sequence ID" value="NZ_FOGC01000003.1"/>
</dbReference>